<name>F8QCU2_SERL3</name>
<dbReference type="Proteomes" id="UP000008063">
    <property type="component" value="Unassembled WGS sequence"/>
</dbReference>
<evidence type="ECO:0000313" key="2">
    <source>
        <dbReference type="EMBL" id="EGN93957.1"/>
    </source>
</evidence>
<dbReference type="InParanoid" id="F8QCU2"/>
<reference evidence="3" key="1">
    <citation type="journal article" date="2011" name="Science">
        <title>The plant cell wall-decomposing machinery underlies the functional diversity of forest fungi.</title>
        <authorList>
            <person name="Eastwood D.C."/>
            <person name="Floudas D."/>
            <person name="Binder M."/>
            <person name="Majcherczyk A."/>
            <person name="Schneider P."/>
            <person name="Aerts A."/>
            <person name="Asiegbu F.O."/>
            <person name="Baker S.E."/>
            <person name="Barry K."/>
            <person name="Bendiksby M."/>
            <person name="Blumentritt M."/>
            <person name="Coutinho P.M."/>
            <person name="Cullen D."/>
            <person name="de Vries R.P."/>
            <person name="Gathman A."/>
            <person name="Goodell B."/>
            <person name="Henrissat B."/>
            <person name="Ihrmark K."/>
            <person name="Kauserud H."/>
            <person name="Kohler A."/>
            <person name="LaButti K."/>
            <person name="Lapidus A."/>
            <person name="Lavin J.L."/>
            <person name="Lee Y.-H."/>
            <person name="Lindquist E."/>
            <person name="Lilly W."/>
            <person name="Lucas S."/>
            <person name="Morin E."/>
            <person name="Murat C."/>
            <person name="Oguiza J.A."/>
            <person name="Park J."/>
            <person name="Pisabarro A.G."/>
            <person name="Riley R."/>
            <person name="Rosling A."/>
            <person name="Salamov A."/>
            <person name="Schmidt O."/>
            <person name="Schmutz J."/>
            <person name="Skrede I."/>
            <person name="Stenlid J."/>
            <person name="Wiebenga A."/>
            <person name="Xie X."/>
            <person name="Kuees U."/>
            <person name="Hibbett D.S."/>
            <person name="Hoffmeister D."/>
            <person name="Hoegberg N."/>
            <person name="Martin F."/>
            <person name="Grigoriev I.V."/>
            <person name="Watkinson S.C."/>
        </authorList>
    </citation>
    <scope>NUCLEOTIDE SEQUENCE [LARGE SCALE GENOMIC DNA]</scope>
    <source>
        <strain evidence="3">strain S7.3</strain>
    </source>
</reference>
<dbReference type="AlphaFoldDB" id="F8QCU2"/>
<dbReference type="HOGENOM" id="CLU_3074501_0_0_1"/>
<dbReference type="EMBL" id="GL945490">
    <property type="protein sequence ID" value="EGN93957.1"/>
    <property type="molecule type" value="Genomic_DNA"/>
</dbReference>
<keyword evidence="1" id="KW-0472">Membrane</keyword>
<protein>
    <submittedName>
        <fullName evidence="2">Uncharacterized protein</fullName>
    </submittedName>
</protein>
<keyword evidence="3" id="KW-1185">Reference proteome</keyword>
<proteinExistence type="predicted"/>
<sequence length="53" mass="5769">MTAGIARIGLACIWFETLLFGVNCVLYGACIFVLSHLRRPSPGRGAHGISYKM</sequence>
<evidence type="ECO:0000256" key="1">
    <source>
        <dbReference type="SAM" id="Phobius"/>
    </source>
</evidence>
<keyword evidence="1" id="KW-0812">Transmembrane</keyword>
<accession>F8QCU2</accession>
<evidence type="ECO:0000313" key="3">
    <source>
        <dbReference type="Proteomes" id="UP000008063"/>
    </source>
</evidence>
<gene>
    <name evidence="2" type="ORF">SERLA73DRAFT_145009</name>
</gene>
<feature type="non-terminal residue" evidence="2">
    <location>
        <position position="53"/>
    </location>
</feature>
<keyword evidence="1" id="KW-1133">Transmembrane helix</keyword>
<feature type="transmembrane region" description="Helical" evidence="1">
    <location>
        <begin position="6"/>
        <end position="34"/>
    </location>
</feature>
<organism evidence="3">
    <name type="scientific">Serpula lacrymans var. lacrymans (strain S7.3)</name>
    <name type="common">Dry rot fungus</name>
    <dbReference type="NCBI Taxonomy" id="936435"/>
    <lineage>
        <taxon>Eukaryota</taxon>
        <taxon>Fungi</taxon>
        <taxon>Dikarya</taxon>
        <taxon>Basidiomycota</taxon>
        <taxon>Agaricomycotina</taxon>
        <taxon>Agaricomycetes</taxon>
        <taxon>Agaricomycetidae</taxon>
        <taxon>Boletales</taxon>
        <taxon>Coniophorineae</taxon>
        <taxon>Serpulaceae</taxon>
        <taxon>Serpula</taxon>
    </lineage>
</organism>